<accession>A0A1U9UKM3</accession>
<reference evidence="3" key="1">
    <citation type="submission" date="2017-02" db="EMBL/GenBank/DDBJ databases">
        <title>Complete genome sequence of Cupriavidus necator strain NH9, a 3-chlorobenzoate degrader.</title>
        <authorList>
            <person name="Moriuchi R."/>
            <person name="Dohra H."/>
            <person name="Ogawa N."/>
        </authorList>
    </citation>
    <scope>NUCLEOTIDE SEQUENCE [LARGE SCALE GENOMIC DNA]</scope>
    <source>
        <strain evidence="3">NH9</strain>
    </source>
</reference>
<organism evidence="2 3">
    <name type="scientific">Cupriavidus necator</name>
    <name type="common">Alcaligenes eutrophus</name>
    <name type="synonym">Ralstonia eutropha</name>
    <dbReference type="NCBI Taxonomy" id="106590"/>
    <lineage>
        <taxon>Bacteria</taxon>
        <taxon>Pseudomonadati</taxon>
        <taxon>Pseudomonadota</taxon>
        <taxon>Betaproteobacteria</taxon>
        <taxon>Burkholderiales</taxon>
        <taxon>Burkholderiaceae</taxon>
        <taxon>Cupriavidus</taxon>
    </lineage>
</organism>
<dbReference type="AlphaFoldDB" id="A0A1U9UKM3"/>
<evidence type="ECO:0000256" key="1">
    <source>
        <dbReference type="SAM" id="MobiDB-lite"/>
    </source>
</evidence>
<protein>
    <submittedName>
        <fullName evidence="2">Uncharacterized protein</fullName>
    </submittedName>
</protein>
<feature type="compositionally biased region" description="Basic and acidic residues" evidence="1">
    <location>
        <begin position="283"/>
        <end position="293"/>
    </location>
</feature>
<dbReference type="EMBL" id="CP017757">
    <property type="protein sequence ID" value="AQV93188.1"/>
    <property type="molecule type" value="Genomic_DNA"/>
</dbReference>
<proteinExistence type="predicted"/>
<evidence type="ECO:0000313" key="3">
    <source>
        <dbReference type="Proteomes" id="UP000189627"/>
    </source>
</evidence>
<evidence type="ECO:0000313" key="2">
    <source>
        <dbReference type="EMBL" id="AQV93188.1"/>
    </source>
</evidence>
<dbReference type="KEGG" id="cuh:BJN34_04660"/>
<sequence>MHNPVKLNTMTSELLNSAMGACGAAKHYHAMFQSLKEAQPLKFAAEDRVLSKALFFHLAKMKYAGWQHRVDFQRARKHSMADLFQDLVAFYLRCALPTETFNVLLEPRLPGEDGKTIHPDILIQRKEVKRKAVNHFAIEVKTTIGYARPRNGEEGKYERLETRLREVSEAANVPLENVIYIFEEPTNVTREFCDFFWDQKERQAKDRSRLPFPLSQIFPLFWKTDPYYWERTGIKNSTKGGSKDRRSWYPEISDEEFLEQAAQRIVTPLEDILTRIANAKSSRTDVAKKRSDVVDGGSKSGVRKNRRESGLAQ</sequence>
<name>A0A1U9UKM3_CUPNE</name>
<gene>
    <name evidence="2" type="ORF">BJN34_04660</name>
</gene>
<dbReference type="Proteomes" id="UP000189627">
    <property type="component" value="Chromosome 1"/>
</dbReference>
<feature type="region of interest" description="Disordered" evidence="1">
    <location>
        <begin position="283"/>
        <end position="313"/>
    </location>
</feature>